<evidence type="ECO:0000313" key="3">
    <source>
        <dbReference type="Proteomes" id="UP000009049"/>
    </source>
</evidence>
<accession>A4CPW2</accession>
<dbReference type="HOGENOM" id="CLU_1342390_0_0_10"/>
<evidence type="ECO:0000256" key="1">
    <source>
        <dbReference type="SAM" id="MobiDB-lite"/>
    </source>
</evidence>
<keyword evidence="3" id="KW-1185">Reference proteome</keyword>
<dbReference type="KEGG" id="rbi:RB2501_01435"/>
<reference evidence="2 3" key="1">
    <citation type="journal article" date="2009" name="J. Bacteriol.">
        <title>Complete genome sequence of Robiginitalea biformata HTCC2501.</title>
        <authorList>
            <person name="Oh H.M."/>
            <person name="Giovannoni S.J."/>
            <person name="Lee K."/>
            <person name="Ferriera S."/>
            <person name="Johnson J."/>
            <person name="Cho J.C."/>
        </authorList>
    </citation>
    <scope>NUCLEOTIDE SEQUENCE [LARGE SCALE GENOMIC DNA]</scope>
    <source>
        <strain evidence="3">ATCC BAA-864 / HTCC2501 / KCTC 12146</strain>
    </source>
</reference>
<dbReference type="STRING" id="313596.RB2501_01435"/>
<gene>
    <name evidence="2" type="ordered locus">RB2501_01435</name>
</gene>
<proteinExistence type="predicted"/>
<name>A4CPW2_ROBBH</name>
<dbReference type="EMBL" id="CP001712">
    <property type="protein sequence ID" value="EAR14047.1"/>
    <property type="molecule type" value="Genomic_DNA"/>
</dbReference>
<protein>
    <submittedName>
        <fullName evidence="2">Uncharacterized protein</fullName>
    </submittedName>
</protein>
<feature type="region of interest" description="Disordered" evidence="1">
    <location>
        <begin position="176"/>
        <end position="204"/>
    </location>
</feature>
<dbReference type="Proteomes" id="UP000009049">
    <property type="component" value="Chromosome"/>
</dbReference>
<feature type="compositionally biased region" description="Low complexity" evidence="1">
    <location>
        <begin position="195"/>
        <end position="204"/>
    </location>
</feature>
<feature type="compositionally biased region" description="Pro residues" evidence="1">
    <location>
        <begin position="184"/>
        <end position="194"/>
    </location>
</feature>
<organism evidence="2 3">
    <name type="scientific">Robiginitalea biformata (strain ATCC BAA-864 / DSM 15991 / KCTC 12146 / HTCC2501)</name>
    <dbReference type="NCBI Taxonomy" id="313596"/>
    <lineage>
        <taxon>Bacteria</taxon>
        <taxon>Pseudomonadati</taxon>
        <taxon>Bacteroidota</taxon>
        <taxon>Flavobacteriia</taxon>
        <taxon>Flavobacteriales</taxon>
        <taxon>Flavobacteriaceae</taxon>
        <taxon>Robiginitalea</taxon>
    </lineage>
</organism>
<sequence length="204" mass="22721">MGKVVKSLGKEEPAEMEGVTTRINKNGDRVYELQLDYLRGFIKGADLKLPPDEHPEYGKTMEFRIEAENGAQCVLQVPFDSAYGRGFLYAAPGIELDSPVEFEPYQYFSKKKGRDATGLSIIQHGEQLPWAYGTKKNPGGVPPLEKVTFKGKETWDNTKQLAFLEKKFLEFCSLFSDGDQEQPDPQPQAAPEPAPATAGPQDDF</sequence>
<dbReference type="AlphaFoldDB" id="A4CPW2"/>
<dbReference type="eggNOG" id="ENOG5033B5M">
    <property type="taxonomic scope" value="Bacteria"/>
</dbReference>
<evidence type="ECO:0000313" key="2">
    <source>
        <dbReference type="EMBL" id="EAR14047.1"/>
    </source>
</evidence>